<reference evidence="12" key="2">
    <citation type="submission" date="2025-09" db="UniProtKB">
        <authorList>
            <consortium name="Ensembl"/>
        </authorList>
    </citation>
    <scope>IDENTIFICATION</scope>
</reference>
<keyword evidence="3" id="KW-0547">Nucleotide-binding</keyword>
<dbReference type="GO" id="GO:0016887">
    <property type="term" value="F:ATP hydrolysis activity"/>
    <property type="evidence" value="ECO:0007669"/>
    <property type="project" value="InterPro"/>
</dbReference>
<dbReference type="FunFam" id="3.40.50.300:FF:001083">
    <property type="entry name" value="Chromosome transmission fidelity factor 18"/>
    <property type="match status" value="1"/>
</dbReference>
<dbReference type="InterPro" id="IPR027417">
    <property type="entry name" value="P-loop_NTPase"/>
</dbReference>
<evidence type="ECO:0000259" key="11">
    <source>
        <dbReference type="SMART" id="SM00382"/>
    </source>
</evidence>
<dbReference type="GO" id="GO:0003689">
    <property type="term" value="F:DNA clamp loader activity"/>
    <property type="evidence" value="ECO:0007669"/>
    <property type="project" value="Ensembl"/>
</dbReference>
<dbReference type="GO" id="GO:0005654">
    <property type="term" value="C:nucleoplasm"/>
    <property type="evidence" value="ECO:0007669"/>
    <property type="project" value="Ensembl"/>
</dbReference>
<dbReference type="CDD" id="cd00009">
    <property type="entry name" value="AAA"/>
    <property type="match status" value="1"/>
</dbReference>
<dbReference type="PANTHER" id="PTHR46765:SF1">
    <property type="entry name" value="P-LOOP CONTAINING NUCLEOSIDE TRIPHOSPHATE HYDROLASES SUPERFAMILY PROTEIN"/>
    <property type="match status" value="1"/>
</dbReference>
<evidence type="ECO:0000256" key="2">
    <source>
        <dbReference type="ARBA" id="ARBA00022705"/>
    </source>
</evidence>
<evidence type="ECO:0000256" key="8">
    <source>
        <dbReference type="ARBA" id="ARBA00043975"/>
    </source>
</evidence>
<dbReference type="InterPro" id="IPR003593">
    <property type="entry name" value="AAA+_ATPase"/>
</dbReference>
<dbReference type="GeneTree" id="ENSGT00550000075029"/>
<dbReference type="PANTHER" id="PTHR46765">
    <property type="entry name" value="P-LOOP CONTAINING NUCLEOSIDE TRIPHOSPHATE HYDROLASES SUPERFAMILY PROTEIN"/>
    <property type="match status" value="1"/>
</dbReference>
<feature type="compositionally biased region" description="Polar residues" evidence="10">
    <location>
        <begin position="96"/>
        <end position="114"/>
    </location>
</feature>
<dbReference type="OMA" id="RWLKGWE"/>
<comment type="similarity">
    <text evidence="8">Belongs to the activator 1 small subunits family. CTF18 subfamily.</text>
</comment>
<feature type="domain" description="AAA+ ATPase" evidence="11">
    <location>
        <begin position="353"/>
        <end position="494"/>
    </location>
</feature>
<evidence type="ECO:0000256" key="1">
    <source>
        <dbReference type="ARBA" id="ARBA00004123"/>
    </source>
</evidence>
<feature type="region of interest" description="Disordered" evidence="10">
    <location>
        <begin position="237"/>
        <end position="264"/>
    </location>
</feature>
<sequence>MEGNGPELYGIEDEFEAQFADELEALAELEGGRASEGGREGAIRDAASSAYQVEKDPFANKTAVPFLLPGILTAPKPKRRRLEAVKRLDFGQLNSIVSEDSPEGSSAPTLSPNDLSEYLDTRPDVADQGEISDIVLLHATPPGKKEPGKILKRPPILQDYINVTSTNGTRVFMVVKEDAMAMEVPIEEGSVSWKRQRPLHLLGVPFAYLKEQASEFDTERFPGTIFQLDSPPFRLGAEETQDAAPGPNGEEESRERSEAEASAQHTLWVDQFTPRRYVELLSDDYTNRCLLKWLKLWDVLVFGKEKPCRKAPLHSGTHPPFKPSRDGGTRWKTKAQVTEEVLEAELDQHNRPKFKIALLCGPPGLGKTTLAHVIAKHAGYNVVEMNASDDRSPDAFQTQIEAATQMKSVLGASEKPNCLVIDEIDGAPVASINVLLSITNQKAGMAESEVQPSGAKSKGRSGLLLRPIICICNDLYVPALRLLKQQAFLLHLPSTLQSRLVQRLHEIAILQGMKADIGALTTLCEKTDNDIRSCINTLQFLYSRGKKELNVRTVQTATVGLKDQNKGLFSIWQEIFQLPRNLGTDPSLPASLLLSGAEDGEFGRGAGQTAISSSTQQFHRILHLSVSSGEYEKLSQGLYDNFLNMKVKDSSLDSVCLALEWLGFSDLLGKAILCSQSFQLMRYLPFLPVSFHLLFAASSIPRLTYPHSQHEALSKLTQMHHLVDSMISGIAPNSRSRVRPQSFILEALCLLLEIISPKLRPVNTQLYSQKEKEQLSQLINIMLTYNLTYHQERTPEGQYIYRLDPNVEEVCRFPDLPFRKPLTYQAKQLIAREIQVEKMRQMEAPRQVSSLLGKPLGTAGWLAWWPVLRKRDFFGQVSLKKNAAPSPGKIGAEKNTVEKQIGKAVGQSDVWFRFNEGVSNAVRRNIYIKDLL</sequence>
<proteinExistence type="inferred from homology"/>
<protein>
    <recommendedName>
        <fullName evidence="9">Chromosome transmission fidelity protein 18 homolog</fullName>
    </recommendedName>
</protein>
<dbReference type="FunFam" id="1.10.8.60:FF:000074">
    <property type="entry name" value="Chromosome transmission fidelity protein 18"/>
    <property type="match status" value="1"/>
</dbReference>
<keyword evidence="13" id="KW-1185">Reference proteome</keyword>
<evidence type="ECO:0000256" key="7">
    <source>
        <dbReference type="ARBA" id="ARBA00023306"/>
    </source>
</evidence>
<keyword evidence="6" id="KW-0539">Nucleus</keyword>
<keyword evidence="7" id="KW-0131">Cell cycle</keyword>
<accession>A0A670Y0I6</accession>
<comment type="subcellular location">
    <subcellularLocation>
        <location evidence="1">Nucleus</location>
    </subcellularLocation>
</comment>
<dbReference type="InterPro" id="IPR053016">
    <property type="entry name" value="CTF18-RFC_complex"/>
</dbReference>
<dbReference type="GO" id="GO:0031390">
    <property type="term" value="C:Ctf18 RFC-like complex"/>
    <property type="evidence" value="ECO:0007669"/>
    <property type="project" value="Ensembl"/>
</dbReference>
<evidence type="ECO:0000256" key="4">
    <source>
        <dbReference type="ARBA" id="ARBA00022840"/>
    </source>
</evidence>
<dbReference type="SUPFAM" id="SSF52540">
    <property type="entry name" value="P-loop containing nucleoside triphosphate hydrolases"/>
    <property type="match status" value="1"/>
</dbReference>
<dbReference type="Gene3D" id="3.40.50.300">
    <property type="entry name" value="P-loop containing nucleotide triphosphate hydrolases"/>
    <property type="match status" value="1"/>
</dbReference>
<dbReference type="Gene3D" id="1.10.8.60">
    <property type="match status" value="1"/>
</dbReference>
<name>A0A670Y0I6_PSETE</name>
<evidence type="ECO:0000256" key="10">
    <source>
        <dbReference type="SAM" id="MobiDB-lite"/>
    </source>
</evidence>
<dbReference type="CDD" id="cd18140">
    <property type="entry name" value="HLD_clamp_RFC"/>
    <property type="match status" value="1"/>
</dbReference>
<dbReference type="SMART" id="SM00382">
    <property type="entry name" value="AAA"/>
    <property type="match status" value="1"/>
</dbReference>
<reference evidence="12" key="1">
    <citation type="submission" date="2025-08" db="UniProtKB">
        <authorList>
            <consortium name="Ensembl"/>
        </authorList>
    </citation>
    <scope>IDENTIFICATION</scope>
</reference>
<dbReference type="GO" id="GO:0005524">
    <property type="term" value="F:ATP binding"/>
    <property type="evidence" value="ECO:0007669"/>
    <property type="project" value="UniProtKB-KW"/>
</dbReference>
<dbReference type="Pfam" id="PF00004">
    <property type="entry name" value="AAA"/>
    <property type="match status" value="1"/>
</dbReference>
<keyword evidence="5" id="KW-0238">DNA-binding</keyword>
<evidence type="ECO:0000256" key="6">
    <source>
        <dbReference type="ARBA" id="ARBA00023242"/>
    </source>
</evidence>
<organism evidence="12 13">
    <name type="scientific">Pseudonaja textilis</name>
    <name type="common">Eastern brown snake</name>
    <dbReference type="NCBI Taxonomy" id="8673"/>
    <lineage>
        <taxon>Eukaryota</taxon>
        <taxon>Metazoa</taxon>
        <taxon>Chordata</taxon>
        <taxon>Craniata</taxon>
        <taxon>Vertebrata</taxon>
        <taxon>Euteleostomi</taxon>
        <taxon>Lepidosauria</taxon>
        <taxon>Squamata</taxon>
        <taxon>Bifurcata</taxon>
        <taxon>Unidentata</taxon>
        <taxon>Episquamata</taxon>
        <taxon>Toxicofera</taxon>
        <taxon>Serpentes</taxon>
        <taxon>Colubroidea</taxon>
        <taxon>Elapidae</taxon>
        <taxon>Hydrophiinae</taxon>
        <taxon>Pseudonaja</taxon>
    </lineage>
</organism>
<gene>
    <name evidence="12" type="primary">CHTF18</name>
</gene>
<keyword evidence="2" id="KW-0235">DNA replication</keyword>
<evidence type="ECO:0000256" key="3">
    <source>
        <dbReference type="ARBA" id="ARBA00022741"/>
    </source>
</evidence>
<dbReference type="InterPro" id="IPR047854">
    <property type="entry name" value="RFC_lid"/>
</dbReference>
<evidence type="ECO:0000313" key="12">
    <source>
        <dbReference type="Ensembl" id="ENSPTXP00000002110.1"/>
    </source>
</evidence>
<dbReference type="InterPro" id="IPR003959">
    <property type="entry name" value="ATPase_AAA_core"/>
</dbReference>
<dbReference type="GO" id="GO:0005829">
    <property type="term" value="C:cytosol"/>
    <property type="evidence" value="ECO:0007669"/>
    <property type="project" value="Ensembl"/>
</dbReference>
<dbReference type="Ensembl" id="ENSPTXT00000002174.1">
    <property type="protein sequence ID" value="ENSPTXP00000002110.1"/>
    <property type="gene ID" value="ENSPTXG00000000731.1"/>
</dbReference>
<feature type="region of interest" description="Disordered" evidence="10">
    <location>
        <begin position="311"/>
        <end position="331"/>
    </location>
</feature>
<feature type="region of interest" description="Disordered" evidence="10">
    <location>
        <begin position="96"/>
        <end position="120"/>
    </location>
</feature>
<dbReference type="GO" id="GO:0006260">
    <property type="term" value="P:DNA replication"/>
    <property type="evidence" value="ECO:0007669"/>
    <property type="project" value="UniProtKB-KW"/>
</dbReference>
<keyword evidence="4" id="KW-0067">ATP-binding</keyword>
<dbReference type="GO" id="GO:0003677">
    <property type="term" value="F:DNA binding"/>
    <property type="evidence" value="ECO:0007669"/>
    <property type="project" value="UniProtKB-KW"/>
</dbReference>
<evidence type="ECO:0000256" key="5">
    <source>
        <dbReference type="ARBA" id="ARBA00023125"/>
    </source>
</evidence>
<evidence type="ECO:0000256" key="9">
    <source>
        <dbReference type="ARBA" id="ARBA00069525"/>
    </source>
</evidence>
<evidence type="ECO:0000313" key="13">
    <source>
        <dbReference type="Proteomes" id="UP000472273"/>
    </source>
</evidence>
<dbReference type="GO" id="GO:0017116">
    <property type="term" value="F:single-stranded DNA helicase activity"/>
    <property type="evidence" value="ECO:0007669"/>
    <property type="project" value="Ensembl"/>
</dbReference>
<dbReference type="AlphaFoldDB" id="A0A670Y0I6"/>
<dbReference type="Proteomes" id="UP000472273">
    <property type="component" value="Unplaced"/>
</dbReference>